<protein>
    <submittedName>
        <fullName evidence="5">[SSU ribosomal protein S5P]-alanine acetyltransferase</fullName>
    </submittedName>
</protein>
<dbReference type="GO" id="GO:0005840">
    <property type="term" value="C:ribosome"/>
    <property type="evidence" value="ECO:0007669"/>
    <property type="project" value="UniProtKB-KW"/>
</dbReference>
<name>A0A4R6QRI4_9BURK</name>
<dbReference type="OrthoDB" id="9801656at2"/>
<comment type="caution">
    <text evidence="5">The sequence shown here is derived from an EMBL/GenBank/DDBJ whole genome shotgun (WGS) entry which is preliminary data.</text>
</comment>
<dbReference type="GO" id="GO:0008999">
    <property type="term" value="F:protein-N-terminal-alanine acetyltransferase activity"/>
    <property type="evidence" value="ECO:0007669"/>
    <property type="project" value="TreeGrafter"/>
</dbReference>
<evidence type="ECO:0000256" key="3">
    <source>
        <dbReference type="ARBA" id="ARBA00038502"/>
    </source>
</evidence>
<evidence type="ECO:0000256" key="1">
    <source>
        <dbReference type="ARBA" id="ARBA00022679"/>
    </source>
</evidence>
<dbReference type="GO" id="GO:0005737">
    <property type="term" value="C:cytoplasm"/>
    <property type="evidence" value="ECO:0007669"/>
    <property type="project" value="TreeGrafter"/>
</dbReference>
<comment type="similarity">
    <text evidence="3">Belongs to the acetyltransferase family. RimJ subfamily.</text>
</comment>
<dbReference type="EMBL" id="SNXS01000002">
    <property type="protein sequence ID" value="TDP72738.1"/>
    <property type="molecule type" value="Genomic_DNA"/>
</dbReference>
<evidence type="ECO:0000313" key="6">
    <source>
        <dbReference type="Proteomes" id="UP000295361"/>
    </source>
</evidence>
<organism evidence="5 6">
    <name type="scientific">Roseateles toxinivorans</name>
    <dbReference type="NCBI Taxonomy" id="270368"/>
    <lineage>
        <taxon>Bacteria</taxon>
        <taxon>Pseudomonadati</taxon>
        <taxon>Pseudomonadota</taxon>
        <taxon>Betaproteobacteria</taxon>
        <taxon>Burkholderiales</taxon>
        <taxon>Sphaerotilaceae</taxon>
        <taxon>Roseateles</taxon>
    </lineage>
</organism>
<dbReference type="PANTHER" id="PTHR43792:SF8">
    <property type="entry name" value="[RIBOSOMAL PROTEIN US5]-ALANINE N-ACETYLTRANSFERASE"/>
    <property type="match status" value="1"/>
</dbReference>
<dbReference type="Gene3D" id="3.40.630.30">
    <property type="match status" value="1"/>
</dbReference>
<dbReference type="PROSITE" id="PS51186">
    <property type="entry name" value="GNAT"/>
    <property type="match status" value="1"/>
</dbReference>
<dbReference type="AlphaFoldDB" id="A0A4R6QRI4"/>
<keyword evidence="5" id="KW-0689">Ribosomal protein</keyword>
<evidence type="ECO:0000259" key="4">
    <source>
        <dbReference type="PROSITE" id="PS51186"/>
    </source>
</evidence>
<dbReference type="InterPro" id="IPR016181">
    <property type="entry name" value="Acyl_CoA_acyltransferase"/>
</dbReference>
<accession>A0A4R6QRI4</accession>
<dbReference type="InParanoid" id="A0A4R6QRI4"/>
<dbReference type="RefSeq" id="WP_133700186.1">
    <property type="nucleotide sequence ID" value="NZ_SNXS01000002.1"/>
</dbReference>
<keyword evidence="1 5" id="KW-0808">Transferase</keyword>
<sequence length="173" mass="19064">MPALSLSAVAPTDLDELTDFEFRNRAFFESWINARPAAYYAPGGVAAAIEAALQDAARDLAHQYLLRDNGVLVARVNLTQVRRAHYHCASLGYRVGADHNGRGLAKAAVRLAKEQAFSALSLHRIEATCRSENPASIKVLVANGFVQFGYSRRCFQLGDSWFDLLHFEAHAET</sequence>
<dbReference type="PANTHER" id="PTHR43792">
    <property type="entry name" value="GNAT FAMILY, PUTATIVE (AFU_ORTHOLOGUE AFUA_3G00765)-RELATED-RELATED"/>
    <property type="match status" value="1"/>
</dbReference>
<dbReference type="Pfam" id="PF13302">
    <property type="entry name" value="Acetyltransf_3"/>
    <property type="match status" value="1"/>
</dbReference>
<feature type="domain" description="N-acetyltransferase" evidence="4">
    <location>
        <begin position="4"/>
        <end position="168"/>
    </location>
</feature>
<keyword evidence="5" id="KW-0687">Ribonucleoprotein</keyword>
<dbReference type="InterPro" id="IPR000182">
    <property type="entry name" value="GNAT_dom"/>
</dbReference>
<reference evidence="5 6" key="1">
    <citation type="submission" date="2019-03" db="EMBL/GenBank/DDBJ databases">
        <title>Genomic Encyclopedia of Type Strains, Phase IV (KMG-IV): sequencing the most valuable type-strain genomes for metagenomic binning, comparative biology and taxonomic classification.</title>
        <authorList>
            <person name="Goeker M."/>
        </authorList>
    </citation>
    <scope>NUCLEOTIDE SEQUENCE [LARGE SCALE GENOMIC DNA]</scope>
    <source>
        <strain evidence="5 6">DSM 16998</strain>
    </source>
</reference>
<dbReference type="SUPFAM" id="SSF55729">
    <property type="entry name" value="Acyl-CoA N-acyltransferases (Nat)"/>
    <property type="match status" value="1"/>
</dbReference>
<dbReference type="InterPro" id="IPR051531">
    <property type="entry name" value="N-acetyltransferase"/>
</dbReference>
<keyword evidence="2" id="KW-0012">Acyltransferase</keyword>
<dbReference type="Proteomes" id="UP000295361">
    <property type="component" value="Unassembled WGS sequence"/>
</dbReference>
<keyword evidence="6" id="KW-1185">Reference proteome</keyword>
<evidence type="ECO:0000256" key="2">
    <source>
        <dbReference type="ARBA" id="ARBA00023315"/>
    </source>
</evidence>
<evidence type="ECO:0000313" key="5">
    <source>
        <dbReference type="EMBL" id="TDP72738.1"/>
    </source>
</evidence>
<gene>
    <name evidence="5" type="ORF">DES47_102483</name>
</gene>
<proteinExistence type="inferred from homology"/>